<keyword evidence="3" id="KW-0902">Two-component regulatory system</keyword>
<dbReference type="InterPro" id="IPR036388">
    <property type="entry name" value="WH-like_DNA-bd_sf"/>
</dbReference>
<dbReference type="EMBL" id="FQVH01000036">
    <property type="protein sequence ID" value="SHF66673.1"/>
    <property type="molecule type" value="Genomic_DNA"/>
</dbReference>
<evidence type="ECO:0000256" key="2">
    <source>
        <dbReference type="ARBA" id="ARBA00022553"/>
    </source>
</evidence>
<dbReference type="InterPro" id="IPR039420">
    <property type="entry name" value="WalR-like"/>
</dbReference>
<keyword evidence="5 9" id="KW-0238">DNA-binding</keyword>
<dbReference type="PANTHER" id="PTHR48111">
    <property type="entry name" value="REGULATOR OF RPOS"/>
    <property type="match status" value="1"/>
</dbReference>
<dbReference type="InterPro" id="IPR001789">
    <property type="entry name" value="Sig_transdc_resp-reg_receiver"/>
</dbReference>
<dbReference type="InterPro" id="IPR011006">
    <property type="entry name" value="CheY-like_superfamily"/>
</dbReference>
<evidence type="ECO:0000256" key="6">
    <source>
        <dbReference type="ARBA" id="ARBA00023163"/>
    </source>
</evidence>
<dbReference type="FunFam" id="3.40.50.2300:FF:000001">
    <property type="entry name" value="DNA-binding response regulator PhoB"/>
    <property type="match status" value="1"/>
</dbReference>
<reference evidence="12 13" key="1">
    <citation type="submission" date="2016-11" db="EMBL/GenBank/DDBJ databases">
        <authorList>
            <person name="Jaros S."/>
            <person name="Januszkiewicz K."/>
            <person name="Wedrychowicz H."/>
        </authorList>
    </citation>
    <scope>NUCLEOTIDE SEQUENCE [LARGE SCALE GENOMIC DNA]</scope>
    <source>
        <strain evidence="12 13">DSM 17918</strain>
    </source>
</reference>
<dbReference type="FunFam" id="1.10.10.10:FF:000018">
    <property type="entry name" value="DNA-binding response regulator ResD"/>
    <property type="match status" value="1"/>
</dbReference>
<dbReference type="SUPFAM" id="SSF46894">
    <property type="entry name" value="C-terminal effector domain of the bipartite response regulators"/>
    <property type="match status" value="1"/>
</dbReference>
<evidence type="ECO:0000259" key="11">
    <source>
        <dbReference type="PROSITE" id="PS51755"/>
    </source>
</evidence>
<dbReference type="Pfam" id="PF00486">
    <property type="entry name" value="Trans_reg_C"/>
    <property type="match status" value="1"/>
</dbReference>
<feature type="modified residue" description="4-aspartylphosphate" evidence="8">
    <location>
        <position position="54"/>
    </location>
</feature>
<dbReference type="PANTHER" id="PTHR48111:SF21">
    <property type="entry name" value="DNA-BINDING DUAL MASTER TRANSCRIPTIONAL REGULATOR RPAA"/>
    <property type="match status" value="1"/>
</dbReference>
<dbReference type="PROSITE" id="PS51755">
    <property type="entry name" value="OMPR_PHOB"/>
    <property type="match status" value="1"/>
</dbReference>
<dbReference type="Gene3D" id="1.10.10.10">
    <property type="entry name" value="Winged helix-like DNA-binding domain superfamily/Winged helix DNA-binding domain"/>
    <property type="match status" value="1"/>
</dbReference>
<dbReference type="Gene3D" id="6.10.250.690">
    <property type="match status" value="1"/>
</dbReference>
<name>A0A1M5DI46_9THEO</name>
<evidence type="ECO:0000256" key="9">
    <source>
        <dbReference type="PROSITE-ProRule" id="PRU01091"/>
    </source>
</evidence>
<dbReference type="GO" id="GO:0006355">
    <property type="term" value="P:regulation of DNA-templated transcription"/>
    <property type="evidence" value="ECO:0007669"/>
    <property type="project" value="InterPro"/>
</dbReference>
<dbReference type="GO" id="GO:0000976">
    <property type="term" value="F:transcription cis-regulatory region binding"/>
    <property type="evidence" value="ECO:0007669"/>
    <property type="project" value="TreeGrafter"/>
</dbReference>
<dbReference type="GO" id="GO:0000156">
    <property type="term" value="F:phosphorelay response regulator activity"/>
    <property type="evidence" value="ECO:0007669"/>
    <property type="project" value="TreeGrafter"/>
</dbReference>
<dbReference type="InterPro" id="IPR001867">
    <property type="entry name" value="OmpR/PhoB-type_DNA-bd"/>
</dbReference>
<evidence type="ECO:0000313" key="12">
    <source>
        <dbReference type="EMBL" id="SHF66673.1"/>
    </source>
</evidence>
<evidence type="ECO:0000259" key="10">
    <source>
        <dbReference type="PROSITE" id="PS50110"/>
    </source>
</evidence>
<dbReference type="SMART" id="SM00448">
    <property type="entry name" value="REC"/>
    <property type="match status" value="1"/>
</dbReference>
<dbReference type="SMART" id="SM00862">
    <property type="entry name" value="Trans_reg_C"/>
    <property type="match status" value="1"/>
</dbReference>
<dbReference type="InterPro" id="IPR016032">
    <property type="entry name" value="Sig_transdc_resp-reg_C-effctor"/>
</dbReference>
<dbReference type="PROSITE" id="PS50110">
    <property type="entry name" value="RESPONSE_REGULATORY"/>
    <property type="match status" value="1"/>
</dbReference>
<evidence type="ECO:0000256" key="4">
    <source>
        <dbReference type="ARBA" id="ARBA00023015"/>
    </source>
</evidence>
<evidence type="ECO:0000256" key="7">
    <source>
        <dbReference type="ARBA" id="ARBA00024867"/>
    </source>
</evidence>
<keyword evidence="4" id="KW-0805">Transcription regulation</keyword>
<dbReference type="SUPFAM" id="SSF52172">
    <property type="entry name" value="CheY-like"/>
    <property type="match status" value="1"/>
</dbReference>
<organism evidence="12 13">
    <name type="scientific">Caldanaerobius fijiensis DSM 17918</name>
    <dbReference type="NCBI Taxonomy" id="1121256"/>
    <lineage>
        <taxon>Bacteria</taxon>
        <taxon>Bacillati</taxon>
        <taxon>Bacillota</taxon>
        <taxon>Clostridia</taxon>
        <taxon>Thermoanaerobacterales</taxon>
        <taxon>Thermoanaerobacteraceae</taxon>
        <taxon>Caldanaerobius</taxon>
    </lineage>
</organism>
<evidence type="ECO:0000256" key="5">
    <source>
        <dbReference type="ARBA" id="ARBA00023125"/>
    </source>
</evidence>
<keyword evidence="2 8" id="KW-0597">Phosphoprotein</keyword>
<sequence>MANNVVLIADDDKNVQEILQLYLKKEGFDVEFADDGDMALKKARDLKPDLIILDIMMPVLDGLEVCKQLRKESDVPIIMLTAKGEDLDKILGLEIGADDYVTKPFNPREVVARVKAVIRRVAERGEKGGHNKKNVIAYPGLEIDIDNYYVKLNGQEVAMTPKEIELLWYLASNCNKVFTREQLLEEIWGYDYYGDTRTVDTHIKRIRAKLNKKDNYPWDIKTVWGVGYKFEVNT</sequence>
<dbReference type="Gene3D" id="3.40.50.2300">
    <property type="match status" value="1"/>
</dbReference>
<feature type="DNA-binding region" description="OmpR/PhoB-type" evidence="9">
    <location>
        <begin position="133"/>
        <end position="232"/>
    </location>
</feature>
<evidence type="ECO:0000313" key="13">
    <source>
        <dbReference type="Proteomes" id="UP000184088"/>
    </source>
</evidence>
<feature type="domain" description="OmpR/PhoB-type" evidence="11">
    <location>
        <begin position="133"/>
        <end position="232"/>
    </location>
</feature>
<keyword evidence="6" id="KW-0804">Transcription</keyword>
<evidence type="ECO:0000256" key="8">
    <source>
        <dbReference type="PROSITE-ProRule" id="PRU00169"/>
    </source>
</evidence>
<proteinExistence type="predicted"/>
<dbReference type="GO" id="GO:0032993">
    <property type="term" value="C:protein-DNA complex"/>
    <property type="evidence" value="ECO:0007669"/>
    <property type="project" value="TreeGrafter"/>
</dbReference>
<evidence type="ECO:0000256" key="3">
    <source>
        <dbReference type="ARBA" id="ARBA00023012"/>
    </source>
</evidence>
<evidence type="ECO:0000256" key="1">
    <source>
        <dbReference type="ARBA" id="ARBA00018672"/>
    </source>
</evidence>
<dbReference type="STRING" id="1121256.SAMN02746089_02345"/>
<protein>
    <recommendedName>
        <fullName evidence="1">Stage 0 sporulation protein A homolog</fullName>
    </recommendedName>
</protein>
<keyword evidence="13" id="KW-1185">Reference proteome</keyword>
<dbReference type="Pfam" id="PF00072">
    <property type="entry name" value="Response_reg"/>
    <property type="match status" value="1"/>
</dbReference>
<dbReference type="AlphaFoldDB" id="A0A1M5DI46"/>
<accession>A0A1M5DI46</accession>
<dbReference type="Proteomes" id="UP000184088">
    <property type="component" value="Unassembled WGS sequence"/>
</dbReference>
<feature type="domain" description="Response regulatory" evidence="10">
    <location>
        <begin position="5"/>
        <end position="118"/>
    </location>
</feature>
<dbReference type="GO" id="GO:0005829">
    <property type="term" value="C:cytosol"/>
    <property type="evidence" value="ECO:0007669"/>
    <property type="project" value="TreeGrafter"/>
</dbReference>
<comment type="function">
    <text evidence="7">May play the central regulatory role in sporulation. It may be an element of the effector pathway responsible for the activation of sporulation genes in response to nutritional stress. Spo0A may act in concert with spo0H (a sigma factor) to control the expression of some genes that are critical to the sporulation process.</text>
</comment>
<gene>
    <name evidence="12" type="ORF">SAMN02746089_02345</name>
</gene>
<dbReference type="CDD" id="cd00383">
    <property type="entry name" value="trans_reg_C"/>
    <property type="match status" value="1"/>
</dbReference>